<organism evidence="4 5">
    <name type="scientific">Candidatus Thiodictyon syntrophicum</name>
    <dbReference type="NCBI Taxonomy" id="1166950"/>
    <lineage>
        <taxon>Bacteria</taxon>
        <taxon>Pseudomonadati</taxon>
        <taxon>Pseudomonadota</taxon>
        <taxon>Gammaproteobacteria</taxon>
        <taxon>Chromatiales</taxon>
        <taxon>Chromatiaceae</taxon>
        <taxon>Thiodictyon</taxon>
    </lineage>
</organism>
<evidence type="ECO:0008006" key="6">
    <source>
        <dbReference type="Google" id="ProtNLM"/>
    </source>
</evidence>
<feature type="domain" description="GGDEF" evidence="3">
    <location>
        <begin position="172"/>
        <end position="310"/>
    </location>
</feature>
<reference evidence="4 5" key="1">
    <citation type="submission" date="2017-03" db="EMBL/GenBank/DDBJ databases">
        <title>Complete genome sequence of Candidatus 'Thiodictyon syntrophicum' sp. nov. strain Cad16T, a photolithoautotroph purple sulfur bacterium isolated from an alpine meromictic lake.</title>
        <authorList>
            <person name="Luedin S.M."/>
            <person name="Pothier J.F."/>
            <person name="Danza F."/>
            <person name="Storelli N."/>
            <person name="Wittwer M."/>
            <person name="Tonolla M."/>
        </authorList>
    </citation>
    <scope>NUCLEOTIDE SEQUENCE [LARGE SCALE GENOMIC DNA]</scope>
    <source>
        <strain evidence="4 5">Cad16T</strain>
    </source>
</reference>
<dbReference type="AlphaFoldDB" id="A0A2K8U2D4"/>
<dbReference type="SMART" id="SM00267">
    <property type="entry name" value="GGDEF"/>
    <property type="match status" value="1"/>
</dbReference>
<evidence type="ECO:0000256" key="1">
    <source>
        <dbReference type="PROSITE-ProRule" id="PRU00169"/>
    </source>
</evidence>
<feature type="domain" description="Response regulatory" evidence="2">
    <location>
        <begin position="10"/>
        <end position="126"/>
    </location>
</feature>
<name>A0A2K8U2D4_9GAMM</name>
<sequence length="323" mass="35656">MNTPHDTKARILIIDDSPANIHIMARALAPEFSCEFALSGPKALARLHGDDLPNLILLDLMMPTMDGYEVLQHLKGDLRTHQIPVVVITANNDPESETLALLAGAADFIQKPANPHVLRLRVGTHILLREREEALRRINEEVRQLAFYDQLTGLPNRRLLLDRLEQPNRRQDFGALMFIDLDDFKAFNDTLGHAAGDLLLQEVARRLTGCVRRSDSVARLGGDEFVVALENLSRPLDVAAAQAGLVGGKIQAALNQPYRLADGDHLCSASIGVVMFDQDQGTVQSLLECADIAMYRAKAAGRNTLRFFDPDLEARFAAVAIRT</sequence>
<dbReference type="PROSITE" id="PS50110">
    <property type="entry name" value="RESPONSE_REGULATORY"/>
    <property type="match status" value="1"/>
</dbReference>
<dbReference type="Gene3D" id="3.30.70.270">
    <property type="match status" value="1"/>
</dbReference>
<evidence type="ECO:0000313" key="5">
    <source>
        <dbReference type="Proteomes" id="UP000232638"/>
    </source>
</evidence>
<dbReference type="RefSeq" id="WP_100917566.1">
    <property type="nucleotide sequence ID" value="NZ_CP020370.1"/>
</dbReference>
<keyword evidence="1" id="KW-0597">Phosphoprotein</keyword>
<evidence type="ECO:0000313" key="4">
    <source>
        <dbReference type="EMBL" id="AUB79748.1"/>
    </source>
</evidence>
<dbReference type="InterPro" id="IPR043128">
    <property type="entry name" value="Rev_trsase/Diguanyl_cyclase"/>
</dbReference>
<dbReference type="PANTHER" id="PTHR46663">
    <property type="entry name" value="DIGUANYLATE CYCLASE DGCT-RELATED"/>
    <property type="match status" value="1"/>
</dbReference>
<dbReference type="OrthoDB" id="9812260at2"/>
<dbReference type="PANTHER" id="PTHR46663:SF3">
    <property type="entry name" value="SLL0267 PROTEIN"/>
    <property type="match status" value="1"/>
</dbReference>
<accession>A0A2K8U2D4</accession>
<dbReference type="EMBL" id="CP020370">
    <property type="protein sequence ID" value="AUB79748.1"/>
    <property type="molecule type" value="Genomic_DNA"/>
</dbReference>
<proteinExistence type="predicted"/>
<dbReference type="Gene3D" id="3.40.50.2300">
    <property type="match status" value="1"/>
</dbReference>
<keyword evidence="5" id="KW-1185">Reference proteome</keyword>
<dbReference type="InterPro" id="IPR011006">
    <property type="entry name" value="CheY-like_superfamily"/>
</dbReference>
<dbReference type="CDD" id="cd01949">
    <property type="entry name" value="GGDEF"/>
    <property type="match status" value="1"/>
</dbReference>
<evidence type="ECO:0000259" key="3">
    <source>
        <dbReference type="PROSITE" id="PS50887"/>
    </source>
</evidence>
<dbReference type="NCBIfam" id="TIGR00254">
    <property type="entry name" value="GGDEF"/>
    <property type="match status" value="1"/>
</dbReference>
<dbReference type="PROSITE" id="PS50887">
    <property type="entry name" value="GGDEF"/>
    <property type="match status" value="1"/>
</dbReference>
<gene>
    <name evidence="4" type="ORF">THSYN_01435</name>
</gene>
<dbReference type="SUPFAM" id="SSF55073">
    <property type="entry name" value="Nucleotide cyclase"/>
    <property type="match status" value="1"/>
</dbReference>
<dbReference type="Pfam" id="PF00072">
    <property type="entry name" value="Response_reg"/>
    <property type="match status" value="1"/>
</dbReference>
<dbReference type="SUPFAM" id="SSF52172">
    <property type="entry name" value="CheY-like"/>
    <property type="match status" value="1"/>
</dbReference>
<dbReference type="InterPro" id="IPR052163">
    <property type="entry name" value="DGC-Regulatory_Protein"/>
</dbReference>
<evidence type="ECO:0000259" key="2">
    <source>
        <dbReference type="PROSITE" id="PS50110"/>
    </source>
</evidence>
<protein>
    <recommendedName>
        <fullName evidence="6">Diguanylate cyclase response regulator</fullName>
    </recommendedName>
</protein>
<dbReference type="Proteomes" id="UP000232638">
    <property type="component" value="Chromosome"/>
</dbReference>
<feature type="modified residue" description="4-aspartylphosphate" evidence="1">
    <location>
        <position position="59"/>
    </location>
</feature>
<dbReference type="InterPro" id="IPR029787">
    <property type="entry name" value="Nucleotide_cyclase"/>
</dbReference>
<dbReference type="KEGG" id="tsy:THSYN_01435"/>
<dbReference type="Pfam" id="PF00990">
    <property type="entry name" value="GGDEF"/>
    <property type="match status" value="1"/>
</dbReference>
<dbReference type="InterPro" id="IPR000160">
    <property type="entry name" value="GGDEF_dom"/>
</dbReference>
<dbReference type="GO" id="GO:0000160">
    <property type="term" value="P:phosphorelay signal transduction system"/>
    <property type="evidence" value="ECO:0007669"/>
    <property type="project" value="InterPro"/>
</dbReference>
<dbReference type="InterPro" id="IPR001789">
    <property type="entry name" value="Sig_transdc_resp-reg_receiver"/>
</dbReference>
<dbReference type="SMART" id="SM00448">
    <property type="entry name" value="REC"/>
    <property type="match status" value="1"/>
</dbReference>